<dbReference type="EMBL" id="JAHUTJ010009920">
    <property type="protein sequence ID" value="MED6268133.1"/>
    <property type="molecule type" value="Genomic_DNA"/>
</dbReference>
<proteinExistence type="predicted"/>
<dbReference type="Proteomes" id="UP001352852">
    <property type="component" value="Unassembled WGS sequence"/>
</dbReference>
<sequence>MSLITVSPGYSSPKRHEGAATRIVMTKGADVGRYYNQGDATSGKLKTRLNIIINVEAGCVQTEEKACGSVAEMFHTPVSSSCTFTGFFCPISTPGRSQMNKLKAGVLTFLS</sequence>
<gene>
    <name evidence="1" type="ORF">CHARACLAT_019164</name>
</gene>
<evidence type="ECO:0000313" key="1">
    <source>
        <dbReference type="EMBL" id="MED6268133.1"/>
    </source>
</evidence>
<name>A0ABU7CZ04_9TELE</name>
<reference evidence="1 2" key="1">
    <citation type="submission" date="2021-06" db="EMBL/GenBank/DDBJ databases">
        <authorList>
            <person name="Palmer J.M."/>
        </authorList>
    </citation>
    <scope>NUCLEOTIDE SEQUENCE [LARGE SCALE GENOMIC DNA]</scope>
    <source>
        <strain evidence="1 2">CL_MEX2019</strain>
        <tissue evidence="1">Muscle</tissue>
    </source>
</reference>
<comment type="caution">
    <text evidence="1">The sequence shown here is derived from an EMBL/GenBank/DDBJ whole genome shotgun (WGS) entry which is preliminary data.</text>
</comment>
<organism evidence="1 2">
    <name type="scientific">Characodon lateralis</name>
    <dbReference type="NCBI Taxonomy" id="208331"/>
    <lineage>
        <taxon>Eukaryota</taxon>
        <taxon>Metazoa</taxon>
        <taxon>Chordata</taxon>
        <taxon>Craniata</taxon>
        <taxon>Vertebrata</taxon>
        <taxon>Euteleostomi</taxon>
        <taxon>Actinopterygii</taxon>
        <taxon>Neopterygii</taxon>
        <taxon>Teleostei</taxon>
        <taxon>Neoteleostei</taxon>
        <taxon>Acanthomorphata</taxon>
        <taxon>Ovalentaria</taxon>
        <taxon>Atherinomorphae</taxon>
        <taxon>Cyprinodontiformes</taxon>
        <taxon>Goodeidae</taxon>
        <taxon>Characodon</taxon>
    </lineage>
</organism>
<evidence type="ECO:0000313" key="2">
    <source>
        <dbReference type="Proteomes" id="UP001352852"/>
    </source>
</evidence>
<accession>A0ABU7CZ04</accession>
<keyword evidence="2" id="KW-1185">Reference proteome</keyword>
<protein>
    <submittedName>
        <fullName evidence="1">Uncharacterized protein</fullName>
    </submittedName>
</protein>